<dbReference type="InterPro" id="IPR046469">
    <property type="entry name" value="SAM_HAT_N"/>
</dbReference>
<dbReference type="PIRSF" id="PIRSF006779">
    <property type="entry name" value="UCP006779"/>
    <property type="match status" value="1"/>
</dbReference>
<dbReference type="PANTHER" id="PTHR35092:SF1">
    <property type="entry name" value="CHLORINASE MJ1651"/>
    <property type="match status" value="1"/>
</dbReference>
<evidence type="ECO:0000259" key="4">
    <source>
        <dbReference type="Pfam" id="PF20257"/>
    </source>
</evidence>
<evidence type="ECO:0000313" key="5">
    <source>
        <dbReference type="EMBL" id="AOV07165.1"/>
    </source>
</evidence>
<comment type="similarity">
    <text evidence="2">Belongs to the SAM hydrolase / SAM-dependent halogenase family.</text>
</comment>
<dbReference type="EMBL" id="CP017560">
    <property type="protein sequence ID" value="AOV07165.1"/>
    <property type="molecule type" value="Genomic_DNA"/>
</dbReference>
<protein>
    <submittedName>
        <fullName evidence="5">DNA-directed RNA polymerase subunit delta</fullName>
    </submittedName>
</protein>
<reference evidence="5 6" key="1">
    <citation type="submission" date="2016-09" db="EMBL/GenBank/DDBJ databases">
        <title>Complete genome sequence of the Lysinibacillus sphaericus LMG 22257, a specie of Bacillus with ureolytic activity that can effectively biodeposit calcium carbonate.</title>
        <authorList>
            <person name="Yan W."/>
        </authorList>
    </citation>
    <scope>NUCLEOTIDE SEQUENCE [LARGE SCALE GENOMIC DNA]</scope>
    <source>
        <strain evidence="5 6">LMG 22257</strain>
    </source>
</reference>
<dbReference type="AlphaFoldDB" id="A0A1D8JEM0"/>
<sequence>MTKGLLVFQSDFGNSDGAVSAMHGVANSVKLGIPIFEITHQIPQYNLWEASYRLLQAIGYWPEETVFVSIVDPGVGSDRRAVVAKTANNHYIVTPDNGTLTHVHASIGITEIREIDESVNRLPNSGESHTFHGRDIFAYTAARLAADVIQYEEVGPLLSTSEIISLPLKNASIENEIISGNIDILDRPFGNLWTNISRELFRKIAEQHGDSFEVTIITDGRTIYNNIMTYGRSFADLHIGEPLVYVNSLDNIGIAINQGSFADAYRIGTGTNWEVFIRKAPRIIYE</sequence>
<feature type="domain" description="S-adenosyl-l-methionine hydroxide adenosyltransferase C-terminal" evidence="4">
    <location>
        <begin position="180"/>
        <end position="274"/>
    </location>
</feature>
<dbReference type="Pfam" id="PF01887">
    <property type="entry name" value="SAM_HAT_N"/>
    <property type="match status" value="1"/>
</dbReference>
<evidence type="ECO:0000313" key="6">
    <source>
        <dbReference type="Proteomes" id="UP000185746"/>
    </source>
</evidence>
<keyword evidence="1" id="KW-0949">S-adenosyl-L-methionine</keyword>
<name>A0A1D8JEM0_9BACL</name>
<dbReference type="SUPFAM" id="SSF101852">
    <property type="entry name" value="Bacterial fluorinating enzyme, C-terminal domain"/>
    <property type="match status" value="1"/>
</dbReference>
<gene>
    <name evidence="5" type="ORF">BI350_06175</name>
</gene>
<dbReference type="RefSeq" id="WP_075527296.1">
    <property type="nucleotide sequence ID" value="NZ_CP017560.1"/>
</dbReference>
<accession>A0A1D8JEM0</accession>
<dbReference type="SUPFAM" id="SSF102522">
    <property type="entry name" value="Bacterial fluorinating enzyme, N-terminal domain"/>
    <property type="match status" value="1"/>
</dbReference>
<feature type="domain" description="S-adenosyl-l-methionine hydroxide adenosyltransferase N-terminal" evidence="3">
    <location>
        <begin position="7"/>
        <end position="155"/>
    </location>
</feature>
<proteinExistence type="inferred from homology"/>
<keyword evidence="6" id="KW-1185">Reference proteome</keyword>
<dbReference type="Proteomes" id="UP000185746">
    <property type="component" value="Chromosome"/>
</dbReference>
<organism evidence="5 6">
    <name type="scientific">Sporosarcina ureilytica</name>
    <dbReference type="NCBI Taxonomy" id="298596"/>
    <lineage>
        <taxon>Bacteria</taxon>
        <taxon>Bacillati</taxon>
        <taxon>Bacillota</taxon>
        <taxon>Bacilli</taxon>
        <taxon>Bacillales</taxon>
        <taxon>Caryophanaceae</taxon>
        <taxon>Sporosarcina</taxon>
    </lineage>
</organism>
<dbReference type="InterPro" id="IPR046470">
    <property type="entry name" value="SAM_HAT_C"/>
</dbReference>
<keyword evidence="5" id="KW-0240">DNA-directed RNA polymerase</keyword>
<dbReference type="PANTHER" id="PTHR35092">
    <property type="entry name" value="CHLORINASE MJ1651"/>
    <property type="match status" value="1"/>
</dbReference>
<evidence type="ECO:0000259" key="3">
    <source>
        <dbReference type="Pfam" id="PF01887"/>
    </source>
</evidence>
<evidence type="ECO:0000256" key="2">
    <source>
        <dbReference type="ARBA" id="ARBA00024035"/>
    </source>
</evidence>
<keyword evidence="5" id="KW-0804">Transcription</keyword>
<dbReference type="Pfam" id="PF20257">
    <property type="entry name" value="SAM_HAT_C"/>
    <property type="match status" value="1"/>
</dbReference>
<dbReference type="KEGG" id="surl:BI350_06175"/>
<dbReference type="InterPro" id="IPR023228">
    <property type="entry name" value="SAM_OH_AdoTrfase_N_sf"/>
</dbReference>
<dbReference type="Gene3D" id="3.40.50.10790">
    <property type="entry name" value="S-adenosyl-l-methionine hydroxide adenosyltransferase, N-terminal"/>
    <property type="match status" value="1"/>
</dbReference>
<dbReference type="GO" id="GO:0000428">
    <property type="term" value="C:DNA-directed RNA polymerase complex"/>
    <property type="evidence" value="ECO:0007669"/>
    <property type="project" value="UniProtKB-KW"/>
</dbReference>
<dbReference type="Gene3D" id="2.40.30.90">
    <property type="entry name" value="Bacterial fluorinating enzyme like"/>
    <property type="match status" value="1"/>
</dbReference>
<dbReference type="InterPro" id="IPR002747">
    <property type="entry name" value="SAM_OH_AdoTrfase"/>
</dbReference>
<evidence type="ECO:0000256" key="1">
    <source>
        <dbReference type="ARBA" id="ARBA00022691"/>
    </source>
</evidence>
<dbReference type="InterPro" id="IPR023227">
    <property type="entry name" value="SAM_OH_AdoTrfase_C_sf"/>
</dbReference>